<evidence type="ECO:0000313" key="3">
    <source>
        <dbReference type="Proteomes" id="UP000052232"/>
    </source>
</evidence>
<dbReference type="Gene3D" id="3.90.190.10">
    <property type="entry name" value="Protein tyrosine phosphatase superfamily"/>
    <property type="match status" value="1"/>
</dbReference>
<organism evidence="2 3">
    <name type="scientific">Sphingobium cupriresistens LL01</name>
    <dbReference type="NCBI Taxonomy" id="1420583"/>
    <lineage>
        <taxon>Bacteria</taxon>
        <taxon>Pseudomonadati</taxon>
        <taxon>Pseudomonadota</taxon>
        <taxon>Alphaproteobacteria</taxon>
        <taxon>Sphingomonadales</taxon>
        <taxon>Sphingomonadaceae</taxon>
        <taxon>Sphingobium</taxon>
    </lineage>
</organism>
<gene>
    <name evidence="2" type="ORF">V473_00430</name>
</gene>
<dbReference type="SUPFAM" id="SSF52799">
    <property type="entry name" value="(Phosphotyrosine protein) phosphatases II"/>
    <property type="match status" value="1"/>
</dbReference>
<protein>
    <submittedName>
        <fullName evidence="2">Protein tyrosine/serine phosphatase</fullName>
    </submittedName>
</protein>
<evidence type="ECO:0000313" key="2">
    <source>
        <dbReference type="EMBL" id="KMS56776.1"/>
    </source>
</evidence>
<dbReference type="EMBL" id="JACT01000001">
    <property type="protein sequence ID" value="KMS56776.1"/>
    <property type="molecule type" value="Genomic_DNA"/>
</dbReference>
<dbReference type="InterPro" id="IPR029021">
    <property type="entry name" value="Prot-tyrosine_phosphatase-like"/>
</dbReference>
<dbReference type="RefSeq" id="WP_066599138.1">
    <property type="nucleotide sequence ID" value="NZ_KQ130434.1"/>
</dbReference>
<reference evidence="2 3" key="1">
    <citation type="journal article" date="2015" name="G3 (Bethesda)">
        <title>Insights into Ongoing Evolution of the Hexachlorocyclohexane Catabolic Pathway from Comparative Genomics of Ten Sphingomonadaceae Strains.</title>
        <authorList>
            <person name="Pearce S.L."/>
            <person name="Oakeshott J.G."/>
            <person name="Pandey G."/>
        </authorList>
    </citation>
    <scope>NUCLEOTIDE SEQUENCE [LARGE SCALE GENOMIC DNA]</scope>
    <source>
        <strain evidence="2 3">LL01</strain>
    </source>
</reference>
<evidence type="ECO:0000256" key="1">
    <source>
        <dbReference type="ARBA" id="ARBA00009580"/>
    </source>
</evidence>
<sequence>MSGGAMMERRGLPLASAFNLRDFGGYPTQHGRRVRRGMLYRSGTMALLTPEDSAQLQSLGIRAICDFRRPGERRSEPTSWHDADVDYYCRDYSGATGVLMDLVREDRTTAADMRAAMLNVYHEIATDHAEAYRAMFAQMLGGRLPILINCSAGKDRTGAGAAMILAALGVARDDIVEDYLLTNSHADWAWRLAQGENHLSKLQQVRADVVEPLLIADAAYLEALFAQFDAMHGGIDGYLRDVLGIDAAARASLCDALLEA</sequence>
<dbReference type="Pfam" id="PF13350">
    <property type="entry name" value="Y_phosphatase3"/>
    <property type="match status" value="1"/>
</dbReference>
<accession>A0A0J7XYM3</accession>
<dbReference type="PANTHER" id="PTHR31126">
    <property type="entry name" value="TYROSINE-PROTEIN PHOSPHATASE"/>
    <property type="match status" value="1"/>
</dbReference>
<comment type="similarity">
    <text evidence="1">Belongs to the protein-tyrosine phosphatase family.</text>
</comment>
<dbReference type="InterPro" id="IPR026893">
    <property type="entry name" value="Tyr/Ser_Pase_IphP-type"/>
</dbReference>
<comment type="caution">
    <text evidence="2">The sequence shown here is derived from an EMBL/GenBank/DDBJ whole genome shotgun (WGS) entry which is preliminary data.</text>
</comment>
<dbReference type="PANTHER" id="PTHR31126:SF1">
    <property type="entry name" value="TYROSINE SPECIFIC PROTEIN PHOSPHATASES DOMAIN-CONTAINING PROTEIN"/>
    <property type="match status" value="1"/>
</dbReference>
<proteinExistence type="inferred from homology"/>
<dbReference type="Proteomes" id="UP000052232">
    <property type="component" value="Unassembled WGS sequence"/>
</dbReference>
<dbReference type="PATRIC" id="fig|1420583.3.peg.78"/>
<dbReference type="GO" id="GO:0004721">
    <property type="term" value="F:phosphoprotein phosphatase activity"/>
    <property type="evidence" value="ECO:0007669"/>
    <property type="project" value="InterPro"/>
</dbReference>
<name>A0A0J7XYM3_9SPHN</name>
<dbReference type="AlphaFoldDB" id="A0A0J7XYM3"/>
<dbReference type="STRING" id="1420583.V473_00430"/>
<keyword evidence="3" id="KW-1185">Reference proteome</keyword>